<feature type="signal peptide" evidence="4">
    <location>
        <begin position="1"/>
        <end position="20"/>
    </location>
</feature>
<feature type="chain" id="PRO_5034937814" evidence="4">
    <location>
        <begin position="21"/>
        <end position="1056"/>
    </location>
</feature>
<keyword evidence="2" id="KW-0677">Repeat</keyword>
<keyword evidence="4" id="KW-0732">Signal</keyword>
<dbReference type="PANTHER" id="PTHR38049">
    <property type="entry name" value="RICIN B LECTIN DOMAIN-CONTAINING PROTEIN"/>
    <property type="match status" value="1"/>
</dbReference>
<comment type="caution">
    <text evidence="5">The sequence shown here is derived from an EMBL/GenBank/DDBJ whole genome shotgun (WGS) entry which is preliminary data.</text>
</comment>
<evidence type="ECO:0000256" key="4">
    <source>
        <dbReference type="SAM" id="SignalP"/>
    </source>
</evidence>
<feature type="region of interest" description="Disordered" evidence="3">
    <location>
        <begin position="202"/>
        <end position="250"/>
    </location>
</feature>
<dbReference type="InterPro" id="IPR003591">
    <property type="entry name" value="Leu-rich_rpt_typical-subtyp"/>
</dbReference>
<accession>A0A8H4W6J6</accession>
<protein>
    <submittedName>
        <fullName evidence="5">Uncharacterized protein</fullName>
    </submittedName>
</protein>
<feature type="compositionally biased region" description="Polar residues" evidence="3">
    <location>
        <begin position="274"/>
        <end position="288"/>
    </location>
</feature>
<evidence type="ECO:0000313" key="5">
    <source>
        <dbReference type="EMBL" id="KAF4635246.1"/>
    </source>
</evidence>
<feature type="region of interest" description="Disordered" evidence="3">
    <location>
        <begin position="408"/>
        <end position="435"/>
    </location>
</feature>
<dbReference type="AlphaFoldDB" id="A0A8H4W6J6"/>
<dbReference type="SMART" id="SM00369">
    <property type="entry name" value="LRR_TYP"/>
    <property type="match status" value="1"/>
</dbReference>
<feature type="compositionally biased region" description="Basic and acidic residues" evidence="3">
    <location>
        <begin position="202"/>
        <end position="211"/>
    </location>
</feature>
<feature type="compositionally biased region" description="Low complexity" evidence="3">
    <location>
        <begin position="234"/>
        <end position="250"/>
    </location>
</feature>
<dbReference type="Pfam" id="PF12799">
    <property type="entry name" value="LRR_4"/>
    <property type="match status" value="1"/>
</dbReference>
<feature type="region of interest" description="Disordered" evidence="3">
    <location>
        <begin position="586"/>
        <end position="609"/>
    </location>
</feature>
<dbReference type="SUPFAM" id="SSF52075">
    <property type="entry name" value="Outer arm dynein light chain 1"/>
    <property type="match status" value="1"/>
</dbReference>
<dbReference type="Proteomes" id="UP000566819">
    <property type="component" value="Unassembled WGS sequence"/>
</dbReference>
<dbReference type="InterPro" id="IPR025875">
    <property type="entry name" value="Leu-rich_rpt_4"/>
</dbReference>
<dbReference type="OrthoDB" id="3541821at2759"/>
<dbReference type="PANTHER" id="PTHR38049:SF2">
    <property type="entry name" value="RICIN B LECTIN DOMAIN-CONTAINING PROTEIN"/>
    <property type="match status" value="1"/>
</dbReference>
<gene>
    <name evidence="5" type="ORF">G7Y89_g2843</name>
</gene>
<evidence type="ECO:0000313" key="6">
    <source>
        <dbReference type="Proteomes" id="UP000566819"/>
    </source>
</evidence>
<evidence type="ECO:0000256" key="3">
    <source>
        <dbReference type="SAM" id="MobiDB-lite"/>
    </source>
</evidence>
<reference evidence="5 6" key="1">
    <citation type="submission" date="2020-03" db="EMBL/GenBank/DDBJ databases">
        <title>Draft Genome Sequence of Cudoniella acicularis.</title>
        <authorList>
            <person name="Buettner E."/>
            <person name="Kellner H."/>
        </authorList>
    </citation>
    <scope>NUCLEOTIDE SEQUENCE [LARGE SCALE GENOMIC DNA]</scope>
    <source>
        <strain evidence="5 6">DSM 108380</strain>
    </source>
</reference>
<name>A0A8H4W6J6_9HELO</name>
<dbReference type="EMBL" id="JAAMPI010000132">
    <property type="protein sequence ID" value="KAF4635246.1"/>
    <property type="molecule type" value="Genomic_DNA"/>
</dbReference>
<organism evidence="5 6">
    <name type="scientific">Cudoniella acicularis</name>
    <dbReference type="NCBI Taxonomy" id="354080"/>
    <lineage>
        <taxon>Eukaryota</taxon>
        <taxon>Fungi</taxon>
        <taxon>Dikarya</taxon>
        <taxon>Ascomycota</taxon>
        <taxon>Pezizomycotina</taxon>
        <taxon>Leotiomycetes</taxon>
        <taxon>Helotiales</taxon>
        <taxon>Tricladiaceae</taxon>
        <taxon>Cudoniella</taxon>
    </lineage>
</organism>
<feature type="compositionally biased region" description="Polar residues" evidence="3">
    <location>
        <begin position="882"/>
        <end position="894"/>
    </location>
</feature>
<dbReference type="InterPro" id="IPR032675">
    <property type="entry name" value="LRR_dom_sf"/>
</dbReference>
<keyword evidence="6" id="KW-1185">Reference proteome</keyword>
<feature type="region of interest" description="Disordered" evidence="3">
    <location>
        <begin position="867"/>
        <end position="898"/>
    </location>
</feature>
<proteinExistence type="predicted"/>
<dbReference type="Gene3D" id="3.80.10.10">
    <property type="entry name" value="Ribonuclease Inhibitor"/>
    <property type="match status" value="1"/>
</dbReference>
<evidence type="ECO:0000256" key="2">
    <source>
        <dbReference type="ARBA" id="ARBA00022737"/>
    </source>
</evidence>
<feature type="compositionally biased region" description="Polar residues" evidence="3">
    <location>
        <begin position="215"/>
        <end position="233"/>
    </location>
</feature>
<dbReference type="PROSITE" id="PS51450">
    <property type="entry name" value="LRR"/>
    <property type="match status" value="2"/>
</dbReference>
<dbReference type="InterPro" id="IPR001611">
    <property type="entry name" value="Leu-rich_rpt"/>
</dbReference>
<keyword evidence="1" id="KW-0433">Leucine-rich repeat</keyword>
<evidence type="ECO:0000256" key="1">
    <source>
        <dbReference type="ARBA" id="ARBA00022614"/>
    </source>
</evidence>
<feature type="compositionally biased region" description="Low complexity" evidence="3">
    <location>
        <begin position="872"/>
        <end position="881"/>
    </location>
</feature>
<sequence length="1056" mass="117625">MTSMLLAIITAPALLATNEAIRQGQTKDRREEHRARRSNLVVSCVDSSEYSLEIDHRQVGLKQNRLFVKTDMTDSQMHPFAGYYLPYPDAPYEGLVSTITNIAPIMNWIYVDRETYQVKYGVRTEAQPNITGPFDCTRQDRRLTLEKWEGFVAVKEEEGPFAGMWGLYFDRDDDGLKGKLGRGRIVLEVELVRWEKRVKKDAPMDTSRDGLHSPSPRNSYASTTDSEFNSARNSYTSISDSIPSSSRTSYSSIPEALGRVLSFSRTSDSFIPDSVASTPLTSRDSSPDSPRWAKRATETMAQPNSPRFVEKDPPNELAAVAKDGMTTLRDLKNVQNVLCVAFGAFDRFYISWEDIDNQFHQESNKLPESLHRWLFPEHGGTRHLPSLQVSFGSNDDFFASDKFGKLSSRDANVQPSDSKPVPKLADVARTPESPKLERRRTFMGAQPAPIINAEPKLPAIPAGEQLLTRLGSKAEMPSAEHRRRRSILVGVPPVRSAWPEKKTILMAKDRILAERALEAAAAAAPPTPARTRYVDASVQTEIVKEPCQPVSAQVVLHNVPMGSMQDFFRGQYSLGDALRYPEVLGSQQKGAEPNETRKNNSIPKFDTTHSQFSRHTIAKLGDDKITKMAEVIGTVSSILGIATIGAQTSLILYDLASTIGSAKRDELFEDITEVVAKLQSSKDVNSESGGKEMNYGARVKWIFKREKVQRIQAELESMKLMLHLMLTTLDFARKMSLRRESGINHTLQTDAEDQEAHTVAASLIVAQKSAEGDLETIELETLDEEDINEKLELPEENVSDQQRIPLHNKRNTQPFRAFIWISSPYTVDTSSVIRPATWTATPSNTDTRQVFLNLLKRWTNCEAELDKLKTQSSSPPSYSSPLINTSPEPTTQPQKPSPFVAKLLDENSVKPQIELKSDNLEEIIKNALADAEAEAASTGKEGEPALVALGLSGRSLTSIPSEISSPDIANRISRLALSHNLLKGLSTTDFFLNLRYLNMRNNRIKTFPLPITALTKLEILDLAKNKITSLPDEIIALQNLKVFCIQNNCLAQAPTI</sequence>
<feature type="region of interest" description="Disordered" evidence="3">
    <location>
        <begin position="274"/>
        <end position="312"/>
    </location>
</feature>